<gene>
    <name evidence="1" type="ORF">EAE97_006390</name>
</gene>
<accession>A0A9P5ILE6</accession>
<keyword evidence="2" id="KW-1185">Reference proteome</keyword>
<dbReference type="Proteomes" id="UP000710849">
    <property type="component" value="Unassembled WGS sequence"/>
</dbReference>
<dbReference type="AlphaFoldDB" id="A0A9P5ILE6"/>
<evidence type="ECO:0000313" key="1">
    <source>
        <dbReference type="EMBL" id="KAF7942936.1"/>
    </source>
</evidence>
<evidence type="ECO:0000313" key="2">
    <source>
        <dbReference type="Proteomes" id="UP000710849"/>
    </source>
</evidence>
<dbReference type="RefSeq" id="XP_038732610.1">
    <property type="nucleotide sequence ID" value="XM_038876903.1"/>
</dbReference>
<comment type="caution">
    <text evidence="1">The sequence shown here is derived from an EMBL/GenBank/DDBJ whole genome shotgun (WGS) entry which is preliminary data.</text>
</comment>
<name>A0A9P5ILE6_9HELO</name>
<sequence>MACTVIDGPNFYPAQKMERVFKEIDGAVIEILEYIPMLFLKYTRTHKDPRYRTDDPVMGEEGFDICEFHKHKFSENCNTKPNE</sequence>
<protein>
    <submittedName>
        <fullName evidence="1">Uncharacterized protein</fullName>
    </submittedName>
</protein>
<dbReference type="GeneID" id="62149979"/>
<organism evidence="1 2">
    <name type="scientific">Botrytis byssoidea</name>
    <dbReference type="NCBI Taxonomy" id="139641"/>
    <lineage>
        <taxon>Eukaryota</taxon>
        <taxon>Fungi</taxon>
        <taxon>Dikarya</taxon>
        <taxon>Ascomycota</taxon>
        <taxon>Pezizomycotina</taxon>
        <taxon>Leotiomycetes</taxon>
        <taxon>Helotiales</taxon>
        <taxon>Sclerotiniaceae</taxon>
        <taxon>Botrytis</taxon>
    </lineage>
</organism>
<proteinExistence type="predicted"/>
<reference evidence="1 2" key="1">
    <citation type="journal article" date="2020" name="Genome Biol. Evol.">
        <title>Comparative genomics of Sclerotiniaceae.</title>
        <authorList>
            <person name="Valero Jimenez C.A."/>
            <person name="Steentjes M."/>
            <person name="Scholten O.E."/>
            <person name="Van Kan J.A.L."/>
        </authorList>
    </citation>
    <scope>NUCLEOTIDE SEQUENCE [LARGE SCALE GENOMIC DNA]</scope>
    <source>
        <strain evidence="1 2">MUCL 94</strain>
    </source>
</reference>
<dbReference type="EMBL" id="RCSW01000011">
    <property type="protein sequence ID" value="KAF7942936.1"/>
    <property type="molecule type" value="Genomic_DNA"/>
</dbReference>